<keyword evidence="4" id="KW-1185">Reference proteome</keyword>
<dbReference type="AlphaFoldDB" id="A0A560WI76"/>
<feature type="compositionally biased region" description="Acidic residues" evidence="1">
    <location>
        <begin position="403"/>
        <end position="413"/>
    </location>
</feature>
<protein>
    <submittedName>
        <fullName evidence="3">Phosphotransferase family enzyme</fullName>
    </submittedName>
</protein>
<accession>A0A560WI76</accession>
<feature type="compositionally biased region" description="Basic and acidic residues" evidence="1">
    <location>
        <begin position="414"/>
        <end position="429"/>
    </location>
</feature>
<feature type="compositionally biased region" description="Polar residues" evidence="1">
    <location>
        <begin position="378"/>
        <end position="391"/>
    </location>
</feature>
<feature type="region of interest" description="Disordered" evidence="1">
    <location>
        <begin position="317"/>
        <end position="498"/>
    </location>
</feature>
<feature type="compositionally biased region" description="Low complexity" evidence="1">
    <location>
        <begin position="330"/>
        <end position="365"/>
    </location>
</feature>
<feature type="domain" description="Aminoglycoside phosphotransferase" evidence="2">
    <location>
        <begin position="39"/>
        <end position="257"/>
    </location>
</feature>
<dbReference type="Gene3D" id="3.90.1200.10">
    <property type="match status" value="1"/>
</dbReference>
<dbReference type="OrthoDB" id="3239865at2"/>
<dbReference type="RefSeq" id="WP_144855914.1">
    <property type="nucleotide sequence ID" value="NZ_BAAAYT010000002.1"/>
</dbReference>
<name>A0A560WI76_9MICO</name>
<gene>
    <name evidence="3" type="ORF">FB557_0916</name>
</gene>
<dbReference type="InterPro" id="IPR011009">
    <property type="entry name" value="Kinase-like_dom_sf"/>
</dbReference>
<evidence type="ECO:0000256" key="1">
    <source>
        <dbReference type="SAM" id="MobiDB-lite"/>
    </source>
</evidence>
<dbReference type="SUPFAM" id="SSF56112">
    <property type="entry name" value="Protein kinase-like (PK-like)"/>
    <property type="match status" value="1"/>
</dbReference>
<dbReference type="GO" id="GO:0016740">
    <property type="term" value="F:transferase activity"/>
    <property type="evidence" value="ECO:0007669"/>
    <property type="project" value="UniProtKB-KW"/>
</dbReference>
<keyword evidence="3" id="KW-0808">Transferase</keyword>
<dbReference type="Gene3D" id="3.30.200.20">
    <property type="entry name" value="Phosphorylase Kinase, domain 1"/>
    <property type="match status" value="1"/>
</dbReference>
<dbReference type="EMBL" id="VIUW01000001">
    <property type="protein sequence ID" value="TWD17349.1"/>
    <property type="molecule type" value="Genomic_DNA"/>
</dbReference>
<reference evidence="3 4" key="1">
    <citation type="submission" date="2019-06" db="EMBL/GenBank/DDBJ databases">
        <title>Sequencing the genomes of 1000 actinobacteria strains.</title>
        <authorList>
            <person name="Klenk H.-P."/>
        </authorList>
    </citation>
    <scope>NUCLEOTIDE SEQUENCE [LARGE SCALE GENOMIC DNA]</scope>
    <source>
        <strain evidence="3 4">DSM 18935</strain>
    </source>
</reference>
<evidence type="ECO:0000259" key="2">
    <source>
        <dbReference type="Pfam" id="PF01636"/>
    </source>
</evidence>
<organism evidence="3 4">
    <name type="scientific">Marihabitans asiaticum</name>
    <dbReference type="NCBI Taxonomy" id="415218"/>
    <lineage>
        <taxon>Bacteria</taxon>
        <taxon>Bacillati</taxon>
        <taxon>Actinomycetota</taxon>
        <taxon>Actinomycetes</taxon>
        <taxon>Micrococcales</taxon>
        <taxon>Intrasporangiaceae</taxon>
        <taxon>Marihabitans</taxon>
    </lineage>
</organism>
<evidence type="ECO:0000313" key="4">
    <source>
        <dbReference type="Proteomes" id="UP000315628"/>
    </source>
</evidence>
<evidence type="ECO:0000313" key="3">
    <source>
        <dbReference type="EMBL" id="TWD17349.1"/>
    </source>
</evidence>
<feature type="compositionally biased region" description="Acidic residues" evidence="1">
    <location>
        <begin position="476"/>
        <end position="486"/>
    </location>
</feature>
<sequence>MSVPTKRSPLALAALASAAVPDLDPVSVEQVRTEPTSRFDVAFVQDAEHRRWVIRCPRTPAASAQLEQSAALTHLVSRRLQLSVPVVRGWVALPEGGRAAVHAQISGRLLDLERLVPGPGLTASLGRAVASVHNLDPAVFEEAGTPSYEPEAYRTRRLADLDRAAATGRVPTGLLTRWERQLEDVGLWRYQPVPTIGGLGGERVLATEDGDQQLSVRGFVGWEDAQVADPADDLAAVVGSVDEETLDTFMEAYAHTRVHRPDRGLVRRARLVHEMSLVRSMMSAVATGDLDLAEEHAAALRRLDAEVADAPDAPAVTEATDVAQASDAPAVTDASDVAQASDAPAASEATDAAEATRGPGATDDVGAGGDEGEEDPSTPETASGGSTSASLVGSRRDEGAEVSADDDAADADGDETRSEEQPEQPDKVAEGGAAGEQPDDVAEGGAAGEQPDDVAEGGAAGEQPDDVAEGGAAGEQPDDVAEDDGAGEQPGDVTPPRR</sequence>
<dbReference type="Pfam" id="PF01636">
    <property type="entry name" value="APH"/>
    <property type="match status" value="1"/>
</dbReference>
<dbReference type="InterPro" id="IPR002575">
    <property type="entry name" value="Aminoglycoside_PTrfase"/>
</dbReference>
<dbReference type="Proteomes" id="UP000315628">
    <property type="component" value="Unassembled WGS sequence"/>
</dbReference>
<proteinExistence type="predicted"/>
<comment type="caution">
    <text evidence="3">The sequence shown here is derived from an EMBL/GenBank/DDBJ whole genome shotgun (WGS) entry which is preliminary data.</text>
</comment>